<keyword evidence="3" id="KW-1185">Reference proteome</keyword>
<reference evidence="2 3" key="1">
    <citation type="submission" date="2018-09" db="EMBL/GenBank/DDBJ databases">
        <title>Genome Sequence of Paenibacillus lautus Strain E7593-69, Azo Dye-Degrading Bacteria, Isolated from Commercial Tattoo Inks.</title>
        <authorList>
            <person name="Nho S.W."/>
            <person name="Kim S.-J."/>
            <person name="Kweon O."/>
            <person name="Cerniglia C.E."/>
        </authorList>
    </citation>
    <scope>NUCLEOTIDE SEQUENCE [LARGE SCALE GENOMIC DNA]</scope>
    <source>
        <strain evidence="2 3">E7593-69</strain>
    </source>
</reference>
<keyword evidence="1" id="KW-0812">Transmembrane</keyword>
<protein>
    <submittedName>
        <fullName evidence="2">Uncharacterized protein</fullName>
    </submittedName>
</protein>
<dbReference type="RefSeq" id="WP_119847338.1">
    <property type="nucleotide sequence ID" value="NZ_CP032412.1"/>
</dbReference>
<gene>
    <name evidence="2" type="ORF">D5F53_08505</name>
</gene>
<dbReference type="InterPro" id="IPR048136">
    <property type="entry name" value="STM3941-like"/>
</dbReference>
<feature type="transmembrane region" description="Helical" evidence="1">
    <location>
        <begin position="41"/>
        <end position="65"/>
    </location>
</feature>
<name>A0A385TK08_PAELA</name>
<dbReference type="NCBIfam" id="NF041635">
    <property type="entry name" value="STM3941_fam"/>
    <property type="match status" value="1"/>
</dbReference>
<accession>A0A385TK08</accession>
<proteinExistence type="predicted"/>
<evidence type="ECO:0000313" key="2">
    <source>
        <dbReference type="EMBL" id="AYB43318.1"/>
    </source>
</evidence>
<sequence length="180" mass="20090">MQEQEEIKIYPKVTKMLIGSLAFVLVGSGLIYGGLTSDNIFIVLDGMICALFFGMGLVFSIVKLVQSEPALLIHREGIVDKSSYASAGAVAWSEIKNIHIYQIKNEKFIGIDVYDPELLMSRHPAWKRKLMSMNKGMTGSAIHISASSISCNLYELFPLLYREWNASKNLNPETKEELGL</sequence>
<organism evidence="2 3">
    <name type="scientific">Paenibacillus lautus</name>
    <name type="common">Bacillus lautus</name>
    <dbReference type="NCBI Taxonomy" id="1401"/>
    <lineage>
        <taxon>Bacteria</taxon>
        <taxon>Bacillati</taxon>
        <taxon>Bacillota</taxon>
        <taxon>Bacilli</taxon>
        <taxon>Bacillales</taxon>
        <taxon>Paenibacillaceae</taxon>
        <taxon>Paenibacillus</taxon>
    </lineage>
</organism>
<dbReference type="EMBL" id="CP032412">
    <property type="protein sequence ID" value="AYB43318.1"/>
    <property type="molecule type" value="Genomic_DNA"/>
</dbReference>
<evidence type="ECO:0000313" key="3">
    <source>
        <dbReference type="Proteomes" id="UP000266552"/>
    </source>
</evidence>
<dbReference type="KEGG" id="plw:D5F53_08505"/>
<dbReference type="Proteomes" id="UP000266552">
    <property type="component" value="Chromosome"/>
</dbReference>
<keyword evidence="1" id="KW-1133">Transmembrane helix</keyword>
<dbReference type="AlphaFoldDB" id="A0A385TK08"/>
<feature type="transmembrane region" description="Helical" evidence="1">
    <location>
        <begin position="16"/>
        <end position="35"/>
    </location>
</feature>
<evidence type="ECO:0000256" key="1">
    <source>
        <dbReference type="SAM" id="Phobius"/>
    </source>
</evidence>
<keyword evidence="1" id="KW-0472">Membrane</keyword>